<reference evidence="1" key="1">
    <citation type="journal article" date="2020" name="Phytopathology">
        <title>Genome sequence and comparative analysis of Colletotrichum gloeosporioides isolated from Liriodendron leaves.</title>
        <authorList>
            <person name="Fu F.F."/>
            <person name="Hao Z."/>
            <person name="Wang P."/>
            <person name="Lu Y."/>
            <person name="Xue L.J."/>
            <person name="Wei G."/>
            <person name="Tian Y."/>
            <person name="Baishi H."/>
            <person name="Xu H."/>
            <person name="Shi J."/>
            <person name="Cheng T."/>
            <person name="Wang G."/>
            <person name="Yi Y."/>
            <person name="Chen J."/>
        </authorList>
    </citation>
    <scope>NUCLEOTIDE SEQUENCE</scope>
    <source>
        <strain evidence="1">Lc1</strain>
    </source>
</reference>
<accession>A0A8H4C8J6</accession>
<dbReference type="EMBL" id="WVTB01000086">
    <property type="protein sequence ID" value="KAF3799141.1"/>
    <property type="molecule type" value="Genomic_DNA"/>
</dbReference>
<sequence length="64" mass="7010">MAADAFELKVKGLKALGFVFVSSPLKSVTMPQLCEVVKGFTWTVYAVCVGEQETADDLYENYGN</sequence>
<dbReference type="GeneID" id="69022430"/>
<dbReference type="RefSeq" id="XP_045258301.1">
    <property type="nucleotide sequence ID" value="XM_045415128.1"/>
</dbReference>
<name>A0A8H4C8J6_COLGL</name>
<dbReference type="Proteomes" id="UP000613401">
    <property type="component" value="Unassembled WGS sequence"/>
</dbReference>
<evidence type="ECO:0000313" key="2">
    <source>
        <dbReference type="Proteomes" id="UP000613401"/>
    </source>
</evidence>
<proteinExistence type="predicted"/>
<protein>
    <submittedName>
        <fullName evidence="1">Uncharacterized protein</fullName>
    </submittedName>
</protein>
<gene>
    <name evidence="1" type="ORF">GCG54_00015325</name>
</gene>
<organism evidence="1 2">
    <name type="scientific">Colletotrichum gloeosporioides</name>
    <name type="common">Anthracnose fungus</name>
    <name type="synonym">Glomerella cingulata</name>
    <dbReference type="NCBI Taxonomy" id="474922"/>
    <lineage>
        <taxon>Eukaryota</taxon>
        <taxon>Fungi</taxon>
        <taxon>Dikarya</taxon>
        <taxon>Ascomycota</taxon>
        <taxon>Pezizomycotina</taxon>
        <taxon>Sordariomycetes</taxon>
        <taxon>Hypocreomycetidae</taxon>
        <taxon>Glomerellales</taxon>
        <taxon>Glomerellaceae</taxon>
        <taxon>Colletotrichum</taxon>
        <taxon>Colletotrichum gloeosporioides species complex</taxon>
    </lineage>
</organism>
<comment type="caution">
    <text evidence="1">The sequence shown here is derived from an EMBL/GenBank/DDBJ whole genome shotgun (WGS) entry which is preliminary data.</text>
</comment>
<evidence type="ECO:0000313" key="1">
    <source>
        <dbReference type="EMBL" id="KAF3799141.1"/>
    </source>
</evidence>
<reference evidence="1" key="2">
    <citation type="submission" date="2020-03" db="EMBL/GenBank/DDBJ databases">
        <authorList>
            <person name="Fu F.-F."/>
            <person name="Chen J."/>
        </authorList>
    </citation>
    <scope>NUCLEOTIDE SEQUENCE</scope>
    <source>
        <strain evidence="1">Lc1</strain>
    </source>
</reference>
<keyword evidence="2" id="KW-1185">Reference proteome</keyword>
<dbReference type="AlphaFoldDB" id="A0A8H4C8J6"/>